<evidence type="ECO:0000313" key="3">
    <source>
        <dbReference type="Proteomes" id="UP000250918"/>
    </source>
</evidence>
<name>A0A855X6N1_9BACT</name>
<gene>
    <name evidence="2" type="ORF">C3F09_07295</name>
</gene>
<feature type="chain" id="PRO_5032856219" description="MipA/OmpV family protein" evidence="1">
    <location>
        <begin position="23"/>
        <end position="214"/>
    </location>
</feature>
<protein>
    <recommendedName>
        <fullName evidence="4">MipA/OmpV family protein</fullName>
    </recommendedName>
</protein>
<reference evidence="2 3" key="1">
    <citation type="journal article" date="2018" name="ISME J.">
        <title>A methanotrophic archaeon couples anaerobic oxidation of methane to Fe(III) reduction.</title>
        <authorList>
            <person name="Cai C."/>
            <person name="Leu A.O."/>
            <person name="Xie G.J."/>
            <person name="Guo J."/>
            <person name="Feng Y."/>
            <person name="Zhao J.X."/>
            <person name="Tyson G.W."/>
            <person name="Yuan Z."/>
            <person name="Hu S."/>
        </authorList>
    </citation>
    <scope>NUCLEOTIDE SEQUENCE [LARGE SCALE GENOMIC DNA]</scope>
    <source>
        <strain evidence="2">FeB_12</strain>
    </source>
</reference>
<sequence length="214" mass="23156">MKSAKSTVLIIAACLLPVFASAVEHGKSIVWRAAPLPAKHFVISEFGYSFRLSQSSAPRYGGNRQFHLQWEYGLMKNIKPGWAVGVTGYYSADDDGSRLAAKLRGRVWLNRHTSVDLGAGPIIQTFSSLIDSAPGLVAGISLNRSDLISVGVTLEMIPWEEPLFTGGYTGPPTYRKGTETTMYIGAKFGSYPGAILGVAVPLAILISEMTRYEP</sequence>
<dbReference type="Proteomes" id="UP000250918">
    <property type="component" value="Unassembled WGS sequence"/>
</dbReference>
<keyword evidence="1" id="KW-0732">Signal</keyword>
<feature type="signal peptide" evidence="1">
    <location>
        <begin position="1"/>
        <end position="22"/>
    </location>
</feature>
<comment type="caution">
    <text evidence="2">The sequence shown here is derived from an EMBL/GenBank/DDBJ whole genome shotgun (WGS) entry which is preliminary data.</text>
</comment>
<organism evidence="2 3">
    <name type="scientific">candidate division GN15 bacterium</name>
    <dbReference type="NCBI Taxonomy" id="2072418"/>
    <lineage>
        <taxon>Bacteria</taxon>
        <taxon>candidate division GN15</taxon>
    </lineage>
</organism>
<evidence type="ECO:0000256" key="1">
    <source>
        <dbReference type="SAM" id="SignalP"/>
    </source>
</evidence>
<dbReference type="EMBL" id="PQAP01000099">
    <property type="protein sequence ID" value="PWB71886.1"/>
    <property type="molecule type" value="Genomic_DNA"/>
</dbReference>
<evidence type="ECO:0008006" key="4">
    <source>
        <dbReference type="Google" id="ProtNLM"/>
    </source>
</evidence>
<proteinExistence type="predicted"/>
<dbReference type="AlphaFoldDB" id="A0A855X6N1"/>
<accession>A0A855X6N1</accession>
<evidence type="ECO:0000313" key="2">
    <source>
        <dbReference type="EMBL" id="PWB71886.1"/>
    </source>
</evidence>